<dbReference type="Proteomes" id="UP000662747">
    <property type="component" value="Chromosome"/>
</dbReference>
<gene>
    <name evidence="4" type="ORF">JY651_08575</name>
</gene>
<dbReference type="SUPFAM" id="SSF53613">
    <property type="entry name" value="Ribokinase-like"/>
    <property type="match status" value="1"/>
</dbReference>
<dbReference type="InterPro" id="IPR011913">
    <property type="entry name" value="RfaE_dom_I"/>
</dbReference>
<dbReference type="PANTHER" id="PTHR46969">
    <property type="entry name" value="BIFUNCTIONAL PROTEIN HLDE"/>
    <property type="match status" value="1"/>
</dbReference>
<dbReference type="InterPro" id="IPR002173">
    <property type="entry name" value="Carboh/pur_kinase_PfkB_CS"/>
</dbReference>
<keyword evidence="5" id="KW-1185">Reference proteome</keyword>
<reference evidence="4 5" key="1">
    <citation type="submission" date="2021-02" db="EMBL/GenBank/DDBJ databases">
        <title>De Novo genome assembly of isolated myxobacteria.</title>
        <authorList>
            <person name="Stevens D.C."/>
        </authorList>
    </citation>
    <scope>NUCLEOTIDE SEQUENCE [LARGE SCALE GENOMIC DNA]</scope>
    <source>
        <strain evidence="5">SCPEA02</strain>
    </source>
</reference>
<name>A0ABX7PCE4_9BACT</name>
<dbReference type="CDD" id="cd01172">
    <property type="entry name" value="RfaE_like"/>
    <property type="match status" value="1"/>
</dbReference>
<organism evidence="4 5">
    <name type="scientific">Pyxidicoccus parkwayensis</name>
    <dbReference type="NCBI Taxonomy" id="2813578"/>
    <lineage>
        <taxon>Bacteria</taxon>
        <taxon>Pseudomonadati</taxon>
        <taxon>Myxococcota</taxon>
        <taxon>Myxococcia</taxon>
        <taxon>Myxococcales</taxon>
        <taxon>Cystobacterineae</taxon>
        <taxon>Myxococcaceae</taxon>
        <taxon>Pyxidicoccus</taxon>
    </lineage>
</organism>
<accession>A0ABX7PCE4</accession>
<dbReference type="GO" id="GO:0016301">
    <property type="term" value="F:kinase activity"/>
    <property type="evidence" value="ECO:0007669"/>
    <property type="project" value="UniProtKB-KW"/>
</dbReference>
<evidence type="ECO:0000256" key="2">
    <source>
        <dbReference type="ARBA" id="ARBA00022777"/>
    </source>
</evidence>
<protein>
    <submittedName>
        <fullName evidence="4">Bifunctional hydroxymethylpyrimidine kinase/phosphomethylpyrimidine kinase</fullName>
    </submittedName>
</protein>
<feature type="domain" description="Carbohydrate kinase PfkB" evidence="3">
    <location>
        <begin position="42"/>
        <end position="341"/>
    </location>
</feature>
<evidence type="ECO:0000313" key="4">
    <source>
        <dbReference type="EMBL" id="QSQ28035.1"/>
    </source>
</evidence>
<evidence type="ECO:0000313" key="5">
    <source>
        <dbReference type="Proteomes" id="UP000662747"/>
    </source>
</evidence>
<dbReference type="Pfam" id="PF00294">
    <property type="entry name" value="PfkB"/>
    <property type="match status" value="1"/>
</dbReference>
<keyword evidence="2 4" id="KW-0418">Kinase</keyword>
<dbReference type="PROSITE" id="PS00583">
    <property type="entry name" value="PFKB_KINASES_1"/>
    <property type="match status" value="1"/>
</dbReference>
<dbReference type="InterPro" id="IPR011611">
    <property type="entry name" value="PfkB_dom"/>
</dbReference>
<dbReference type="EMBL" id="CP071090">
    <property type="protein sequence ID" value="QSQ28035.1"/>
    <property type="molecule type" value="Genomic_DNA"/>
</dbReference>
<sequence length="354" mass="37026">MYRATCEARGAVGQTAAMAAVSPARSLPSPARLPLAFARRRVLLVGDLVADHYIYGQTDRVSREAPVLIVRYESAEVKLGGGANVAANVRALSGQVTAVGALGADEMGNALRRLCDEAGIRLHAVGGRGIETETKTRILAGGVSTTRQQMLRLDRGQRGSLPPRMRKALAKQVEDAAKDADAVVVSDYGAGVLGDEVREVLRRLAADGLPVCVDSRYALSSFAGLTVCKPNEPELEALAGRPVRTEADLLEAGHAALRRLDCRALLVTRGRHGMTLFDAEGGVDHIPVHGAKAAVDVTGAGDTVIATFALSLAAGATFGEAARLANVAGALVVQKPGTATVSKDELLEELRSTR</sequence>
<evidence type="ECO:0000256" key="1">
    <source>
        <dbReference type="ARBA" id="ARBA00022679"/>
    </source>
</evidence>
<dbReference type="InterPro" id="IPR029056">
    <property type="entry name" value="Ribokinase-like"/>
</dbReference>
<dbReference type="Gene3D" id="3.40.1190.20">
    <property type="match status" value="1"/>
</dbReference>
<dbReference type="PANTHER" id="PTHR46969:SF1">
    <property type="entry name" value="BIFUNCTIONAL PROTEIN HLDE"/>
    <property type="match status" value="1"/>
</dbReference>
<proteinExistence type="predicted"/>
<keyword evidence="1" id="KW-0808">Transferase</keyword>
<evidence type="ECO:0000259" key="3">
    <source>
        <dbReference type="Pfam" id="PF00294"/>
    </source>
</evidence>